<dbReference type="VEuPathDB" id="VectorBase:RSAN_053509"/>
<organism evidence="2 3">
    <name type="scientific">Rhipicephalus sanguineus</name>
    <name type="common">Brown dog tick</name>
    <name type="synonym">Ixodes sanguineus</name>
    <dbReference type="NCBI Taxonomy" id="34632"/>
    <lineage>
        <taxon>Eukaryota</taxon>
        <taxon>Metazoa</taxon>
        <taxon>Ecdysozoa</taxon>
        <taxon>Arthropoda</taxon>
        <taxon>Chelicerata</taxon>
        <taxon>Arachnida</taxon>
        <taxon>Acari</taxon>
        <taxon>Parasitiformes</taxon>
        <taxon>Ixodida</taxon>
        <taxon>Ixodoidea</taxon>
        <taxon>Ixodidae</taxon>
        <taxon>Rhipicephalinae</taxon>
        <taxon>Rhipicephalus</taxon>
        <taxon>Rhipicephalus</taxon>
    </lineage>
</organism>
<comment type="caution">
    <text evidence="2">The sequence shown here is derived from an EMBL/GenBank/DDBJ whole genome shotgun (WGS) entry which is preliminary data.</text>
</comment>
<evidence type="ECO:0000313" key="2">
    <source>
        <dbReference type="EMBL" id="KAH7985980.1"/>
    </source>
</evidence>
<feature type="region of interest" description="Disordered" evidence="1">
    <location>
        <begin position="35"/>
        <end position="57"/>
    </location>
</feature>
<dbReference type="EMBL" id="JABSTV010000634">
    <property type="protein sequence ID" value="KAH7985980.1"/>
    <property type="molecule type" value="Genomic_DNA"/>
</dbReference>
<dbReference type="AlphaFoldDB" id="A0A9D4TD67"/>
<gene>
    <name evidence="2" type="ORF">HPB52_025282</name>
</gene>
<accession>A0A9D4TD67</accession>
<evidence type="ECO:0000313" key="3">
    <source>
        <dbReference type="Proteomes" id="UP000821837"/>
    </source>
</evidence>
<proteinExistence type="predicted"/>
<reference evidence="2" key="1">
    <citation type="journal article" date="2020" name="Cell">
        <title>Large-Scale Comparative Analyses of Tick Genomes Elucidate Their Genetic Diversity and Vector Capacities.</title>
        <authorList>
            <consortium name="Tick Genome and Microbiome Consortium (TIGMIC)"/>
            <person name="Jia N."/>
            <person name="Wang J."/>
            <person name="Shi W."/>
            <person name="Du L."/>
            <person name="Sun Y."/>
            <person name="Zhan W."/>
            <person name="Jiang J.F."/>
            <person name="Wang Q."/>
            <person name="Zhang B."/>
            <person name="Ji P."/>
            <person name="Bell-Sakyi L."/>
            <person name="Cui X.M."/>
            <person name="Yuan T.T."/>
            <person name="Jiang B.G."/>
            <person name="Yang W.F."/>
            <person name="Lam T.T."/>
            <person name="Chang Q.C."/>
            <person name="Ding S.J."/>
            <person name="Wang X.J."/>
            <person name="Zhu J.G."/>
            <person name="Ruan X.D."/>
            <person name="Zhao L."/>
            <person name="Wei J.T."/>
            <person name="Ye R.Z."/>
            <person name="Que T.C."/>
            <person name="Du C.H."/>
            <person name="Zhou Y.H."/>
            <person name="Cheng J.X."/>
            <person name="Dai P.F."/>
            <person name="Guo W.B."/>
            <person name="Han X.H."/>
            <person name="Huang E.J."/>
            <person name="Li L.F."/>
            <person name="Wei W."/>
            <person name="Gao Y.C."/>
            <person name="Liu J.Z."/>
            <person name="Shao H.Z."/>
            <person name="Wang X."/>
            <person name="Wang C.C."/>
            <person name="Yang T.C."/>
            <person name="Huo Q.B."/>
            <person name="Li W."/>
            <person name="Chen H.Y."/>
            <person name="Chen S.E."/>
            <person name="Zhou L.G."/>
            <person name="Ni X.B."/>
            <person name="Tian J.H."/>
            <person name="Sheng Y."/>
            <person name="Liu T."/>
            <person name="Pan Y.S."/>
            <person name="Xia L.Y."/>
            <person name="Li J."/>
            <person name="Zhao F."/>
            <person name="Cao W.C."/>
        </authorList>
    </citation>
    <scope>NUCLEOTIDE SEQUENCE</scope>
    <source>
        <strain evidence="2">Rsan-2018</strain>
    </source>
</reference>
<feature type="region of interest" description="Disordered" evidence="1">
    <location>
        <begin position="131"/>
        <end position="204"/>
    </location>
</feature>
<feature type="compositionally biased region" description="Low complexity" evidence="1">
    <location>
        <begin position="156"/>
        <end position="190"/>
    </location>
</feature>
<reference evidence="2" key="2">
    <citation type="submission" date="2021-09" db="EMBL/GenBank/DDBJ databases">
        <authorList>
            <person name="Jia N."/>
            <person name="Wang J."/>
            <person name="Shi W."/>
            <person name="Du L."/>
            <person name="Sun Y."/>
            <person name="Zhan W."/>
            <person name="Jiang J."/>
            <person name="Wang Q."/>
            <person name="Zhang B."/>
            <person name="Ji P."/>
            <person name="Sakyi L.B."/>
            <person name="Cui X."/>
            <person name="Yuan T."/>
            <person name="Jiang B."/>
            <person name="Yang W."/>
            <person name="Lam T.T.-Y."/>
            <person name="Chang Q."/>
            <person name="Ding S."/>
            <person name="Wang X."/>
            <person name="Zhu J."/>
            <person name="Ruan X."/>
            <person name="Zhao L."/>
            <person name="Wei J."/>
            <person name="Que T."/>
            <person name="Du C."/>
            <person name="Cheng J."/>
            <person name="Dai P."/>
            <person name="Han X."/>
            <person name="Huang E."/>
            <person name="Gao Y."/>
            <person name="Liu J."/>
            <person name="Shao H."/>
            <person name="Ye R."/>
            <person name="Li L."/>
            <person name="Wei W."/>
            <person name="Wang X."/>
            <person name="Wang C."/>
            <person name="Huo Q."/>
            <person name="Li W."/>
            <person name="Guo W."/>
            <person name="Chen H."/>
            <person name="Chen S."/>
            <person name="Zhou L."/>
            <person name="Zhou L."/>
            <person name="Ni X."/>
            <person name="Tian J."/>
            <person name="Zhou Y."/>
            <person name="Sheng Y."/>
            <person name="Liu T."/>
            <person name="Pan Y."/>
            <person name="Xia L."/>
            <person name="Li J."/>
            <person name="Zhao F."/>
            <person name="Cao W."/>
        </authorList>
    </citation>
    <scope>NUCLEOTIDE SEQUENCE</scope>
    <source>
        <strain evidence="2">Rsan-2018</strain>
        <tissue evidence="2">Larvae</tissue>
    </source>
</reference>
<feature type="compositionally biased region" description="Polar residues" evidence="1">
    <location>
        <begin position="136"/>
        <end position="149"/>
    </location>
</feature>
<feature type="compositionally biased region" description="Polar residues" evidence="1">
    <location>
        <begin position="191"/>
        <end position="204"/>
    </location>
</feature>
<dbReference type="Proteomes" id="UP000821837">
    <property type="component" value="Unassembled WGS sequence"/>
</dbReference>
<sequence length="264" mass="27852">MTVFTRHGDGEEKFFSEEQRTSLLDLLSRHRSVVENKRTDAASMSRKGSGTPPPSQLTDELQHVGDNVSHMAVRLPNPCDSNRNRHDAVPGESGSSKAQCAPAVTALLSETQDRPVEESTCCDNNYDKPTDLWSWDDNSSPLADTSTGTALAHGQAPDPLESPSEAAAAPPTTPASAAAASTSNAAAPASKRSTSRIQRQTAVSTQLGARLDAIKEELGEHGESVVIIAATVEASQALSKTYRPWCIVNGDGNVVSAHCTCMAG</sequence>
<keyword evidence="3" id="KW-1185">Reference proteome</keyword>
<name>A0A9D4TD67_RHISA</name>
<protein>
    <submittedName>
        <fullName evidence="2">Uncharacterized protein</fullName>
    </submittedName>
</protein>
<feature type="region of interest" description="Disordered" evidence="1">
    <location>
        <begin position="75"/>
        <end position="98"/>
    </location>
</feature>
<evidence type="ECO:0000256" key="1">
    <source>
        <dbReference type="SAM" id="MobiDB-lite"/>
    </source>
</evidence>